<evidence type="ECO:0000256" key="8">
    <source>
        <dbReference type="RuleBase" id="RU000644"/>
    </source>
</evidence>
<comment type="function">
    <text evidence="8">One of the essential components for the initiation of protein synthesis. Protects formylmethionyl-tRNA from spontaneous hydrolysis and promotes its binding to the 30S ribosomal subunits. Also involved in the hydrolysis of GTP during the formation of the 70S ribosomal complex.</text>
</comment>
<evidence type="ECO:0000256" key="5">
    <source>
        <dbReference type="ARBA" id="ARBA00022917"/>
    </source>
</evidence>
<evidence type="ECO:0000259" key="9">
    <source>
        <dbReference type="PROSITE" id="PS51722"/>
    </source>
</evidence>
<dbReference type="SUPFAM" id="SSF52540">
    <property type="entry name" value="P-loop containing nucleoside triphosphate hydrolases"/>
    <property type="match status" value="1"/>
</dbReference>
<dbReference type="GO" id="GO:0003924">
    <property type="term" value="F:GTPase activity"/>
    <property type="evidence" value="ECO:0007669"/>
    <property type="project" value="InterPro"/>
</dbReference>
<dbReference type="InterPro" id="IPR053905">
    <property type="entry name" value="EF-G-like_DII"/>
</dbReference>
<organism evidence="10 11">
    <name type="scientific">Candidatus Portnoybacteria bacterium CG11_big_fil_rev_8_21_14_0_20_40_15</name>
    <dbReference type="NCBI Taxonomy" id="1974817"/>
    <lineage>
        <taxon>Bacteria</taxon>
        <taxon>Candidatus Portnoyibacteriota</taxon>
    </lineage>
</organism>
<dbReference type="Pfam" id="PF11987">
    <property type="entry name" value="IF-2"/>
    <property type="match status" value="1"/>
</dbReference>
<keyword evidence="5 8" id="KW-0648">Protein biosynthesis</keyword>
<dbReference type="EMBL" id="PCVO01000008">
    <property type="protein sequence ID" value="PIQ75548.1"/>
    <property type="molecule type" value="Genomic_DNA"/>
</dbReference>
<evidence type="ECO:0000313" key="11">
    <source>
        <dbReference type="Proteomes" id="UP000229317"/>
    </source>
</evidence>
<protein>
    <recommendedName>
        <fullName evidence="2 7">Translation initiation factor IF-2</fullName>
    </recommendedName>
</protein>
<dbReference type="AlphaFoldDB" id="A0A2H0KTS1"/>
<dbReference type="Gene3D" id="2.40.30.10">
    <property type="entry name" value="Translation factors"/>
    <property type="match status" value="2"/>
</dbReference>
<dbReference type="InterPro" id="IPR036925">
    <property type="entry name" value="TIF_IF2_dom3_sf"/>
</dbReference>
<dbReference type="GO" id="GO:0003743">
    <property type="term" value="F:translation initiation factor activity"/>
    <property type="evidence" value="ECO:0007669"/>
    <property type="project" value="UniProtKB-UniRule"/>
</dbReference>
<dbReference type="Pfam" id="PF00009">
    <property type="entry name" value="GTP_EFTU"/>
    <property type="match status" value="1"/>
</dbReference>
<dbReference type="GO" id="GO:0005737">
    <property type="term" value="C:cytoplasm"/>
    <property type="evidence" value="ECO:0007669"/>
    <property type="project" value="UniProtKB-UniRule"/>
</dbReference>
<dbReference type="InterPro" id="IPR000178">
    <property type="entry name" value="TF_IF2_bacterial-like"/>
</dbReference>
<feature type="domain" description="Tr-type G" evidence="9">
    <location>
        <begin position="13"/>
        <end position="195"/>
    </location>
</feature>
<comment type="similarity">
    <text evidence="1 8">Belongs to the TRAFAC class translation factor GTPase superfamily. Classic translation factor GTPase family. IF-2 subfamily.</text>
</comment>
<dbReference type="InterPro" id="IPR027417">
    <property type="entry name" value="P-loop_NTPase"/>
</dbReference>
<dbReference type="InterPro" id="IPR023115">
    <property type="entry name" value="TIF_IF2_dom3"/>
</dbReference>
<dbReference type="InterPro" id="IPR009000">
    <property type="entry name" value="Transl_B-barrel_sf"/>
</dbReference>
<dbReference type="Proteomes" id="UP000229317">
    <property type="component" value="Unassembled WGS sequence"/>
</dbReference>
<keyword evidence="3 8" id="KW-0396">Initiation factor</keyword>
<dbReference type="PANTHER" id="PTHR43381">
    <property type="entry name" value="TRANSLATION INITIATION FACTOR IF-2-RELATED"/>
    <property type="match status" value="1"/>
</dbReference>
<dbReference type="InterPro" id="IPR000795">
    <property type="entry name" value="T_Tr_GTP-bd_dom"/>
</dbReference>
<proteinExistence type="inferred from homology"/>
<dbReference type="PRINTS" id="PR00315">
    <property type="entry name" value="ELONGATNFCT"/>
</dbReference>
<dbReference type="FunFam" id="3.40.50.300:FF:000019">
    <property type="entry name" value="Translation initiation factor IF-2"/>
    <property type="match status" value="1"/>
</dbReference>
<dbReference type="PANTHER" id="PTHR43381:SF5">
    <property type="entry name" value="TR-TYPE G DOMAIN-CONTAINING PROTEIN"/>
    <property type="match status" value="1"/>
</dbReference>
<evidence type="ECO:0000256" key="4">
    <source>
        <dbReference type="ARBA" id="ARBA00022741"/>
    </source>
</evidence>
<reference evidence="10 11" key="1">
    <citation type="submission" date="2017-09" db="EMBL/GenBank/DDBJ databases">
        <title>Depth-based differentiation of microbial function through sediment-hosted aquifers and enrichment of novel symbionts in the deep terrestrial subsurface.</title>
        <authorList>
            <person name="Probst A.J."/>
            <person name="Ladd B."/>
            <person name="Jarett J.K."/>
            <person name="Geller-Mcgrath D.E."/>
            <person name="Sieber C.M."/>
            <person name="Emerson J.B."/>
            <person name="Anantharaman K."/>
            <person name="Thomas B.C."/>
            <person name="Malmstrom R."/>
            <person name="Stieglmeier M."/>
            <person name="Klingl A."/>
            <person name="Woyke T."/>
            <person name="Ryan C.M."/>
            <person name="Banfield J.F."/>
        </authorList>
    </citation>
    <scope>NUCLEOTIDE SEQUENCE [LARGE SCALE GENOMIC DNA]</scope>
    <source>
        <strain evidence="10">CG11_big_fil_rev_8_21_14_0_20_40_15</strain>
    </source>
</reference>
<accession>A0A2H0KTS1</accession>
<dbReference type="SUPFAM" id="SSF50447">
    <property type="entry name" value="Translation proteins"/>
    <property type="match status" value="2"/>
</dbReference>
<dbReference type="Gene3D" id="3.40.50.10050">
    <property type="entry name" value="Translation initiation factor IF- 2, domain 3"/>
    <property type="match status" value="1"/>
</dbReference>
<dbReference type="FunFam" id="3.40.50.10050:FF:000001">
    <property type="entry name" value="Translation initiation factor IF-2"/>
    <property type="match status" value="1"/>
</dbReference>
<dbReference type="SUPFAM" id="SSF52156">
    <property type="entry name" value="Initiation factor IF2/eIF5b, domain 3"/>
    <property type="match status" value="1"/>
</dbReference>
<dbReference type="GO" id="GO:0005525">
    <property type="term" value="F:GTP binding"/>
    <property type="evidence" value="ECO:0007669"/>
    <property type="project" value="UniProtKB-KW"/>
</dbReference>
<dbReference type="Gene3D" id="3.40.50.300">
    <property type="entry name" value="P-loop containing nucleotide triphosphate hydrolases"/>
    <property type="match status" value="1"/>
</dbReference>
<name>A0A2H0KTS1_9BACT</name>
<dbReference type="Pfam" id="PF22042">
    <property type="entry name" value="EF-G_D2"/>
    <property type="match status" value="1"/>
</dbReference>
<dbReference type="NCBIfam" id="TIGR00487">
    <property type="entry name" value="IF-2"/>
    <property type="match status" value="1"/>
</dbReference>
<evidence type="ECO:0000256" key="3">
    <source>
        <dbReference type="ARBA" id="ARBA00022540"/>
    </source>
</evidence>
<evidence type="ECO:0000256" key="7">
    <source>
        <dbReference type="NCBIfam" id="TIGR00487"/>
    </source>
</evidence>
<evidence type="ECO:0000313" key="10">
    <source>
        <dbReference type="EMBL" id="PIQ75548.1"/>
    </source>
</evidence>
<sequence>MAKANNQQSNLQSRPPVVVVLGHVDHGKTSILDYIRKTKVVEKESGGITQHVGAYQVEVGNPPSSRQGGTAEGQRKVTFIDTPGHEAFSAMRSRGANVADLAVLVVAADEGIKPQTKEVINLVTHLNLPFVVALNKADKPGIIVEKIKKQLADNGVLAESLGGKVPMILTSAKTGAGIDELLEMILLLSEMEELKADFSVPASGVLIESFLDSKRGPTATLLVRQGILSSKDAVATESTFGSIKTMEDFMGRTIEKAEPSTPVRATGFLEVPLLGEEWQVMENPEAAKARASQKGEIERKKREPAQILNISPEQKVFNLILKADVFGSLEALRQTLETISQQEVVLRVVLAEVGEIGEADVKLADSAKAKIFGFRISPSRIALNVAQRLGVRIFSFDVIYELVKVVREQMALMLEPEVVRQEIGQLKILAIFKRDGSRQIVGGRVTRGKAERGSFAEVQRGEEKLGRGKIAQLQANKIDVDSCQKDKECGMLFEGEPIVEKGDTLVFFREEKKRREL</sequence>
<comment type="caution">
    <text evidence="10">The sequence shown here is derived from an EMBL/GenBank/DDBJ whole genome shotgun (WGS) entry which is preliminary data.</text>
</comment>
<evidence type="ECO:0000256" key="1">
    <source>
        <dbReference type="ARBA" id="ARBA00007733"/>
    </source>
</evidence>
<dbReference type="InterPro" id="IPR015760">
    <property type="entry name" value="TIF_IF2"/>
</dbReference>
<dbReference type="PROSITE" id="PS51722">
    <property type="entry name" value="G_TR_2"/>
    <property type="match status" value="1"/>
</dbReference>
<keyword evidence="6" id="KW-0342">GTP-binding</keyword>
<dbReference type="InterPro" id="IPR005225">
    <property type="entry name" value="Small_GTP-bd"/>
</dbReference>
<dbReference type="NCBIfam" id="TIGR00231">
    <property type="entry name" value="small_GTP"/>
    <property type="match status" value="1"/>
</dbReference>
<evidence type="ECO:0000256" key="2">
    <source>
        <dbReference type="ARBA" id="ARBA00020675"/>
    </source>
</evidence>
<evidence type="ECO:0000256" key="6">
    <source>
        <dbReference type="ARBA" id="ARBA00023134"/>
    </source>
</evidence>
<dbReference type="CDD" id="cd01887">
    <property type="entry name" value="IF2_eIF5B"/>
    <property type="match status" value="1"/>
</dbReference>
<keyword evidence="4" id="KW-0547">Nucleotide-binding</keyword>
<gene>
    <name evidence="10" type="primary">infB</name>
    <name evidence="10" type="ORF">COV84_00655</name>
</gene>